<dbReference type="GO" id="GO:0008911">
    <property type="term" value="F:lactaldehyde dehydrogenase (NAD+) activity"/>
    <property type="evidence" value="ECO:0007669"/>
    <property type="project" value="TreeGrafter"/>
</dbReference>
<dbReference type="InterPro" id="IPR015590">
    <property type="entry name" value="Aldehyde_DH_dom"/>
</dbReference>
<comment type="similarity">
    <text evidence="1">Belongs to the aldehyde dehydrogenase family.</text>
</comment>
<dbReference type="InterPro" id="IPR016163">
    <property type="entry name" value="Ald_DH_C"/>
</dbReference>
<dbReference type="FunFam" id="3.40.605.10:FF:000007">
    <property type="entry name" value="NAD/NADP-dependent betaine aldehyde dehydrogenase"/>
    <property type="match status" value="1"/>
</dbReference>
<dbReference type="PANTHER" id="PTHR42991:SF1">
    <property type="entry name" value="ALDEHYDE DEHYDROGENASE"/>
    <property type="match status" value="1"/>
</dbReference>
<dbReference type="PANTHER" id="PTHR42991">
    <property type="entry name" value="ALDEHYDE DEHYDROGENASE"/>
    <property type="match status" value="1"/>
</dbReference>
<accession>A0A6J7N102</accession>
<gene>
    <name evidence="4" type="ORF">UFOPK3897_01492</name>
</gene>
<proteinExistence type="inferred from homology"/>
<dbReference type="InterPro" id="IPR016162">
    <property type="entry name" value="Ald_DH_N"/>
</dbReference>
<dbReference type="InterPro" id="IPR016161">
    <property type="entry name" value="Ald_DH/histidinol_DH"/>
</dbReference>
<reference evidence="4" key="1">
    <citation type="submission" date="2020-05" db="EMBL/GenBank/DDBJ databases">
        <authorList>
            <person name="Chiriac C."/>
            <person name="Salcher M."/>
            <person name="Ghai R."/>
            <person name="Kavagutti S V."/>
        </authorList>
    </citation>
    <scope>NUCLEOTIDE SEQUENCE</scope>
</reference>
<keyword evidence="2" id="KW-0560">Oxidoreductase</keyword>
<dbReference type="InterPro" id="IPR051020">
    <property type="entry name" value="ALDH-related_metabolic_enz"/>
</dbReference>
<dbReference type="SUPFAM" id="SSF53720">
    <property type="entry name" value="ALDH-like"/>
    <property type="match status" value="1"/>
</dbReference>
<organism evidence="4">
    <name type="scientific">freshwater metagenome</name>
    <dbReference type="NCBI Taxonomy" id="449393"/>
    <lineage>
        <taxon>unclassified sequences</taxon>
        <taxon>metagenomes</taxon>
        <taxon>ecological metagenomes</taxon>
    </lineage>
</organism>
<name>A0A6J7N102_9ZZZZ</name>
<evidence type="ECO:0000256" key="1">
    <source>
        <dbReference type="ARBA" id="ARBA00009986"/>
    </source>
</evidence>
<dbReference type="Pfam" id="PF00171">
    <property type="entry name" value="Aldedh"/>
    <property type="match status" value="1"/>
</dbReference>
<evidence type="ECO:0000259" key="3">
    <source>
        <dbReference type="Pfam" id="PF00171"/>
    </source>
</evidence>
<sequence length="480" mass="50841">MSDVRAVPIGDQRITTAKSITVVSPYDGKVLGIIPACGADEVNQSVVAAHSAMNSKPLAAWRRAEILETAARLLGERVEEFAQTIARESAKPISTARVEVARTISTFIFSAAAARALAGEMVPMDSAAAGEGKLAFTLRVPIGVVGAISPFNFPLNLVAHKVAPAIAAGCAVVLKPASQTPFSAIALAEMLLDECGLPAGYLNVVTGSGSVVGEAIVNHGDIAMITFTGSPEVGWEIKAQAPRKKVGLELGNNAPVIIEPDADIETVAIKIAIAGFSYAGQSCISTQRVYVHEDVVDELIAQLVPRIEKLKVGDPLDDSTDVSALISVSERDRVMEWIEEAQQGGATVLCGGEVVDGVLSPTLLIDVTPEMKVCSHEVFGPVVSIQRYKLTDEALRLANDTRYGLQAAIFTNDFSIAMKAITTLDFGGVLVNEVPTFRSDQMPYGGLRDSGNTREGPQYAVMEMTETRLVILPLPTTSEK</sequence>
<evidence type="ECO:0000313" key="4">
    <source>
        <dbReference type="EMBL" id="CAB4986971.1"/>
    </source>
</evidence>
<evidence type="ECO:0000256" key="2">
    <source>
        <dbReference type="ARBA" id="ARBA00023002"/>
    </source>
</evidence>
<dbReference type="EMBL" id="CAFBOF010000051">
    <property type="protein sequence ID" value="CAB4986971.1"/>
    <property type="molecule type" value="Genomic_DNA"/>
</dbReference>
<dbReference type="Gene3D" id="3.40.309.10">
    <property type="entry name" value="Aldehyde Dehydrogenase, Chain A, domain 2"/>
    <property type="match status" value="1"/>
</dbReference>
<dbReference type="Gene3D" id="3.40.605.10">
    <property type="entry name" value="Aldehyde Dehydrogenase, Chain A, domain 1"/>
    <property type="match status" value="1"/>
</dbReference>
<feature type="domain" description="Aldehyde dehydrogenase" evidence="3">
    <location>
        <begin position="18"/>
        <end position="470"/>
    </location>
</feature>
<dbReference type="AlphaFoldDB" id="A0A6J7N102"/>
<protein>
    <submittedName>
        <fullName evidence="4">Unannotated protein</fullName>
    </submittedName>
</protein>